<feature type="transmembrane region" description="Helical" evidence="6">
    <location>
        <begin position="828"/>
        <end position="850"/>
    </location>
</feature>
<feature type="transmembrane region" description="Helical" evidence="6">
    <location>
        <begin position="45"/>
        <end position="64"/>
    </location>
</feature>
<evidence type="ECO:0000259" key="7">
    <source>
        <dbReference type="Pfam" id="PF02687"/>
    </source>
</evidence>
<keyword evidence="5 6" id="KW-0472">Membrane</keyword>
<evidence type="ECO:0000313" key="8">
    <source>
        <dbReference type="Proteomes" id="UP000675920"/>
    </source>
</evidence>
<reference evidence="9" key="4">
    <citation type="journal article" date="2015" name="Biochem. Soc. Trans.">
        <title>ABC transporter research: going strong 40 years on.</title>
        <authorList>
            <person name="Theodoulou F.L."/>
            <person name="Kerr I.D."/>
        </authorList>
    </citation>
    <scope>NUCLEOTIDE SEQUENCE</scope>
</reference>
<feature type="transmembrane region" description="Helical" evidence="6">
    <location>
        <begin position="793"/>
        <end position="816"/>
    </location>
</feature>
<evidence type="ECO:0000256" key="3">
    <source>
        <dbReference type="ARBA" id="ARBA00022692"/>
    </source>
</evidence>
<feature type="domain" description="ABC3 transporter permease C-terminal" evidence="7">
    <location>
        <begin position="744"/>
        <end position="858"/>
    </location>
</feature>
<dbReference type="Proteomes" id="UP000675920">
    <property type="component" value="Unplaced"/>
</dbReference>
<organism evidence="8 9">
    <name type="scientific">Derxia gummosa DSM 723</name>
    <dbReference type="NCBI Taxonomy" id="1121388"/>
    <lineage>
        <taxon>Bacteria</taxon>
        <taxon>Pseudomonadati</taxon>
        <taxon>Pseudomonadota</taxon>
        <taxon>Betaproteobacteria</taxon>
        <taxon>Burkholderiales</taxon>
        <taxon>Alcaligenaceae</taxon>
        <taxon>Derxia</taxon>
    </lineage>
</organism>
<evidence type="ECO:0000313" key="9">
    <source>
        <dbReference type="RefSeq" id="WP_028311314.1"/>
    </source>
</evidence>
<evidence type="ECO:0000256" key="5">
    <source>
        <dbReference type="ARBA" id="ARBA00023136"/>
    </source>
</evidence>
<dbReference type="OrthoDB" id="5292592at2"/>
<feature type="transmembrane region" description="Helical" evidence="6">
    <location>
        <begin position="455"/>
        <end position="476"/>
    </location>
</feature>
<comment type="subcellular location">
    <subcellularLocation>
        <location evidence="1">Cell membrane</location>
        <topology evidence="1">Multi-pass membrane protein</topology>
    </subcellularLocation>
</comment>
<proteinExistence type="predicted"/>
<keyword evidence="2" id="KW-1003">Cell membrane</keyword>
<dbReference type="GO" id="GO:0005886">
    <property type="term" value="C:plasma membrane"/>
    <property type="evidence" value="ECO:0007669"/>
    <property type="project" value="UniProtKB-SubCell"/>
</dbReference>
<dbReference type="RefSeq" id="WP_028311314.1">
    <property type="nucleotide sequence ID" value="NZ_AXWS01000008.1"/>
</dbReference>
<reference evidence="9" key="6">
    <citation type="journal article" date="2016" name="Nat. Struct. Mol. Biol.">
        <title>Mechanistic diversity in ATP-binding cassette (ABC) transporters.</title>
        <authorList>
            <person name="Locher K.P."/>
        </authorList>
    </citation>
    <scope>NUCLEOTIDE SEQUENCE</scope>
</reference>
<feature type="transmembrane region" description="Helical" evidence="6">
    <location>
        <begin position="427"/>
        <end position="448"/>
    </location>
</feature>
<name>A0A8B6X3F4_9BURK</name>
<evidence type="ECO:0000256" key="2">
    <source>
        <dbReference type="ARBA" id="ARBA00022475"/>
    </source>
</evidence>
<protein>
    <submittedName>
        <fullName evidence="9">ABC transporter permease</fullName>
    </submittedName>
</protein>
<dbReference type="InterPro" id="IPR038766">
    <property type="entry name" value="Membrane_comp_ABC_pdt"/>
</dbReference>
<dbReference type="PANTHER" id="PTHR30287:SF1">
    <property type="entry name" value="INNER MEMBRANE PROTEIN"/>
    <property type="match status" value="1"/>
</dbReference>
<evidence type="ECO:0000256" key="4">
    <source>
        <dbReference type="ARBA" id="ARBA00022989"/>
    </source>
</evidence>
<feature type="domain" description="ABC3 transporter permease C-terminal" evidence="7">
    <location>
        <begin position="297"/>
        <end position="405"/>
    </location>
</feature>
<evidence type="ECO:0000256" key="6">
    <source>
        <dbReference type="SAM" id="Phobius"/>
    </source>
</evidence>
<feature type="transmembrane region" description="Helical" evidence="6">
    <location>
        <begin position="507"/>
        <end position="527"/>
    </location>
</feature>
<keyword evidence="4 6" id="KW-1133">Transmembrane helix</keyword>
<dbReference type="InterPro" id="IPR003838">
    <property type="entry name" value="ABC3_permease_C"/>
</dbReference>
<reference evidence="9" key="2">
    <citation type="journal article" date="2008" name="Microbiol. Mol. Biol. Rev.">
        <title>Structure, function, and evolution of bacterial ATP-binding cassette systems.</title>
        <authorList>
            <person name="Davidson A.L."/>
            <person name="Dassa E."/>
            <person name="Orelle C."/>
            <person name="Chen J."/>
        </authorList>
    </citation>
    <scope>NUCLEOTIDE SEQUENCE</scope>
</reference>
<feature type="transmembrane region" description="Helical" evidence="6">
    <location>
        <begin position="738"/>
        <end position="761"/>
    </location>
</feature>
<accession>A0A8B6X3F4</accession>
<dbReference type="PANTHER" id="PTHR30287">
    <property type="entry name" value="MEMBRANE COMPONENT OF PREDICTED ABC SUPERFAMILY METABOLITE UPTAKE TRANSPORTER"/>
    <property type="match status" value="1"/>
</dbReference>
<sequence>MTAIPPSSPSSPAVAGNAAPRRPPGFLHLGLRDAWRDWRGGELRALALAVLIAVAALACVGFAADRIRLALETQAAQLLGGDAVLSADHPPPPALSDAARAAGLATAEVAQFPSMALAHDEDPAVDPRGLLVSLKAVSGGYPLRGGLQVKDEQATATLTRPPAPGSVWIDPQIATSLDVKPGDRITLGDAKLTVSGLLLLEPDRGAGFGMLAPRVLMRLEDLPATGLVVPGARVGWRLLVAGDAATVHDWLDAARPQLARGESLNAIAAAGGDSASGEGNGAANIGMDRAQRYLGLAALSGAVLASVAMALGARRFVERRIDSVAVLRCLGATRPLVLGALLVEIGLVGLLAGLAGVAAGYVAHLALMQSVVSLITVSLPAPTVWPALKALAAGAVLLAGFALPALLRLGEVSPLRALRRELAVPQAPVLATLGLAAVAYAALMVWFAGGVKLGLMVAGGLAVALALFAGLAWLALRAAAAVGARLRPGNVAWRFALLGMARRTGPTVVQITALALGLFALLLLGITRGDLIDSWRRTLPPDAPNRFVINLQPDQTDAFNAALVRNGLPAQELQPMIRGRLIAINDTPVRLDDWADDRARRLLDREFNLSERDDAPAHNQIVAGQWAAPGVASASVEAGLMERLHLKMGDRLRFDIGGQQVEAPIGSVRKLDWNSMRVNFFVMFRAPLLADMPRSYITAFRMPEDRDIGPKLAAEFLNITIIDTGALVRQIGAMVDQLVAAVQFLFAFTVVAGLLVLQVAIGATLDERMSEAGLLRALGATRSQLGRAQALELLLTGGLAGLLAALAAAGMAVGLGRAVFDLDARFQPGAVGVGVAAGAVLAFAAGAWLMRGVLSKPPLDTLRAG</sequence>
<reference evidence="9" key="1">
    <citation type="journal article" date="2007" name="Curr. Opin. Struct. Biol.">
        <title>Structure and mechanism of ABC transporter proteins.</title>
        <authorList>
            <person name="Hollenstein K."/>
            <person name="Dawson R.J."/>
            <person name="Locher K.P."/>
        </authorList>
    </citation>
    <scope>NUCLEOTIDE SEQUENCE</scope>
</reference>
<dbReference type="AlphaFoldDB" id="A0A8B6X3F4"/>
<reference evidence="9" key="5">
    <citation type="journal article" date="2015" name="F1000Prime Rep">
        <title>Structure and mechanism of ABC transporters.</title>
        <authorList>
            <person name="Wilkens S."/>
        </authorList>
    </citation>
    <scope>NUCLEOTIDE SEQUENCE</scope>
</reference>
<reference evidence="9" key="8">
    <citation type="submission" date="2025-08" db="UniProtKB">
        <authorList>
            <consortium name="RefSeq"/>
        </authorList>
    </citation>
    <scope>IDENTIFICATION</scope>
</reference>
<reference evidence="9" key="7">
    <citation type="journal article" date="2019" name="Adv. Exp. Med. Biol.">
        <title>ABC Family Transporters.</title>
        <authorList>
            <person name="Liu X."/>
        </authorList>
    </citation>
    <scope>NUCLEOTIDE SEQUENCE</scope>
</reference>
<evidence type="ECO:0000256" key="1">
    <source>
        <dbReference type="ARBA" id="ARBA00004651"/>
    </source>
</evidence>
<keyword evidence="3 6" id="KW-0812">Transmembrane</keyword>
<keyword evidence="8" id="KW-1185">Reference proteome</keyword>
<feature type="transmembrane region" description="Helical" evidence="6">
    <location>
        <begin position="388"/>
        <end position="407"/>
    </location>
</feature>
<dbReference type="Pfam" id="PF02687">
    <property type="entry name" value="FtsX"/>
    <property type="match status" value="2"/>
</dbReference>
<reference evidence="9" key="3">
    <citation type="journal article" date="2014" name="J. Gen. Physiol.">
        <title>Structural diversity of ABC transporters.</title>
        <authorList>
            <person name="ter Beek J."/>
            <person name="Guskov A."/>
            <person name="Slotboom D.J."/>
        </authorList>
    </citation>
    <scope>NUCLEOTIDE SEQUENCE</scope>
</reference>
<feature type="transmembrane region" description="Helical" evidence="6">
    <location>
        <begin position="293"/>
        <end position="314"/>
    </location>
</feature>